<reference evidence="4 5" key="1">
    <citation type="journal article" date="2011" name="Genome Biol.">
        <title>Genome sequence of the insect pathogenic fungus Cordyceps militaris, a valued traditional Chinese medicine.</title>
        <authorList>
            <person name="Zheng P."/>
            <person name="Xia Y."/>
            <person name="Xiao G."/>
            <person name="Xiong C."/>
            <person name="Hu X."/>
            <person name="Zhang S."/>
            <person name="Zheng H."/>
            <person name="Huang Y."/>
            <person name="Zhou Y."/>
            <person name="Wang S."/>
            <person name="Zhao G.P."/>
            <person name="Liu X."/>
            <person name="St Leger R.J."/>
            <person name="Wang C."/>
        </authorList>
    </citation>
    <scope>NUCLEOTIDE SEQUENCE [LARGE SCALE GENOMIC DNA]</scope>
    <source>
        <strain evidence="4 5">CM01</strain>
    </source>
</reference>
<protein>
    <submittedName>
        <fullName evidence="4">6-phosphogluconate dehydrogenase family protein</fullName>
    </submittedName>
</protein>
<dbReference type="InterPro" id="IPR051265">
    <property type="entry name" value="HIBADH-related_NP60_sf"/>
</dbReference>
<dbReference type="PANTHER" id="PTHR43580:SF3">
    <property type="entry name" value="6-PHOSPHOGLUCONATE DEHYDROGENASE FAMILY PROTEIN (AFU_ORTHOLOGUE AFUA_2G11600)"/>
    <property type="match status" value="1"/>
</dbReference>
<accession>G3JLA3</accession>
<evidence type="ECO:0000256" key="2">
    <source>
        <dbReference type="SAM" id="MobiDB-lite"/>
    </source>
</evidence>
<name>G3JLA3_CORMM</name>
<sequence>MPRITWIGLGSIGEAICTNLAHHAALERPLLLWNRTREKAERLAAATQMMNVAYSLEEAVSKADIVCLCLADDAAVASVVEAAALASVSGKLFVDLSTVHPDTNQAQADRFQSLGAMYIACPIFGGVAMAIERQITLVLAGPSDAIARFEPFTKGVICKDVIKLADQPLREAGMLKLVGNFVRFSAIEVLCEASVLSEKIGLPKETLAKFVGALIPGPSAGQLAMLHAGAYSDLTTNIAPISMALKENGYLNDLAKQNGVRLRTLDTVTAHAERVNEMRGPDAKLLAIYGSIREENGLSFDNHKLEPLIDRPGKLSQSQTLTQSPTSVLGAHGRALNEPGRIVAPEFRFGATVGQRASRRQARSGGSGPTPQG</sequence>
<dbReference type="InterPro" id="IPR036291">
    <property type="entry name" value="NAD(P)-bd_dom_sf"/>
</dbReference>
<dbReference type="HOGENOM" id="CLU_035117_5_1_1"/>
<dbReference type="InterPro" id="IPR008927">
    <property type="entry name" value="6-PGluconate_DH-like_C_sf"/>
</dbReference>
<evidence type="ECO:0000256" key="1">
    <source>
        <dbReference type="ARBA" id="ARBA00007598"/>
    </source>
</evidence>
<dbReference type="VEuPathDB" id="FungiDB:CCM_06897"/>
<keyword evidence="5" id="KW-1185">Reference proteome</keyword>
<feature type="region of interest" description="Disordered" evidence="2">
    <location>
        <begin position="352"/>
        <end position="373"/>
    </location>
</feature>
<dbReference type="OrthoDB" id="435038at2759"/>
<dbReference type="PANTHER" id="PTHR43580">
    <property type="entry name" value="OXIDOREDUCTASE GLYR1-RELATED"/>
    <property type="match status" value="1"/>
</dbReference>
<dbReference type="InterPro" id="IPR013328">
    <property type="entry name" value="6PGD_dom2"/>
</dbReference>
<organism evidence="4 5">
    <name type="scientific">Cordyceps militaris (strain CM01)</name>
    <name type="common">Caterpillar fungus</name>
    <dbReference type="NCBI Taxonomy" id="983644"/>
    <lineage>
        <taxon>Eukaryota</taxon>
        <taxon>Fungi</taxon>
        <taxon>Dikarya</taxon>
        <taxon>Ascomycota</taxon>
        <taxon>Pezizomycotina</taxon>
        <taxon>Sordariomycetes</taxon>
        <taxon>Hypocreomycetidae</taxon>
        <taxon>Hypocreales</taxon>
        <taxon>Cordycipitaceae</taxon>
        <taxon>Cordyceps</taxon>
    </lineage>
</organism>
<dbReference type="RefSeq" id="XP_006672098.1">
    <property type="nucleotide sequence ID" value="XM_006672035.1"/>
</dbReference>
<dbReference type="Proteomes" id="UP000001610">
    <property type="component" value="Unassembled WGS sequence"/>
</dbReference>
<dbReference type="Gene3D" id="3.40.50.720">
    <property type="entry name" value="NAD(P)-binding Rossmann-like Domain"/>
    <property type="match status" value="1"/>
</dbReference>
<dbReference type="InParanoid" id="G3JLA3"/>
<dbReference type="eggNOG" id="KOG0409">
    <property type="taxonomic scope" value="Eukaryota"/>
</dbReference>
<dbReference type="GeneID" id="18168908"/>
<evidence type="ECO:0000313" key="5">
    <source>
        <dbReference type="Proteomes" id="UP000001610"/>
    </source>
</evidence>
<dbReference type="AlphaFoldDB" id="G3JLA3"/>
<dbReference type="InterPro" id="IPR006115">
    <property type="entry name" value="6PGDH_NADP-bd"/>
</dbReference>
<proteinExistence type="inferred from homology"/>
<dbReference type="KEGG" id="cmt:CCM_06897"/>
<dbReference type="SUPFAM" id="SSF48179">
    <property type="entry name" value="6-phosphogluconate dehydrogenase C-terminal domain-like"/>
    <property type="match status" value="1"/>
</dbReference>
<dbReference type="Pfam" id="PF03446">
    <property type="entry name" value="NAD_binding_2"/>
    <property type="match status" value="1"/>
</dbReference>
<comment type="similarity">
    <text evidence="1">Belongs to the HIBADH-related family. NP60 subfamily.</text>
</comment>
<evidence type="ECO:0000313" key="4">
    <source>
        <dbReference type="EMBL" id="EGX90477.1"/>
    </source>
</evidence>
<evidence type="ECO:0000259" key="3">
    <source>
        <dbReference type="Pfam" id="PF03446"/>
    </source>
</evidence>
<gene>
    <name evidence="4" type="ORF">CCM_06897</name>
</gene>
<dbReference type="Gene3D" id="1.10.1040.10">
    <property type="entry name" value="N-(1-d-carboxylethyl)-l-norvaline Dehydrogenase, domain 2"/>
    <property type="match status" value="1"/>
</dbReference>
<dbReference type="EMBL" id="JH126403">
    <property type="protein sequence ID" value="EGX90477.1"/>
    <property type="molecule type" value="Genomic_DNA"/>
</dbReference>
<dbReference type="OMA" id="FVPRMTS"/>
<dbReference type="GO" id="GO:0050661">
    <property type="term" value="F:NADP binding"/>
    <property type="evidence" value="ECO:0007669"/>
    <property type="project" value="InterPro"/>
</dbReference>
<dbReference type="STRING" id="983644.G3JLA3"/>
<feature type="domain" description="6-phosphogluconate dehydrogenase NADP-binding" evidence="3">
    <location>
        <begin position="3"/>
        <end position="152"/>
    </location>
</feature>
<dbReference type="SUPFAM" id="SSF51735">
    <property type="entry name" value="NAD(P)-binding Rossmann-fold domains"/>
    <property type="match status" value="1"/>
</dbReference>